<proteinExistence type="predicted"/>
<dbReference type="GO" id="GO:0030313">
    <property type="term" value="C:cell envelope"/>
    <property type="evidence" value="ECO:0007669"/>
    <property type="project" value="UniProtKB-SubCell"/>
</dbReference>
<comment type="subcellular location">
    <subcellularLocation>
        <location evidence="1">Cell envelope</location>
    </subcellularLocation>
</comment>
<evidence type="ECO:0000259" key="4">
    <source>
        <dbReference type="Pfam" id="PF25917"/>
    </source>
</evidence>
<dbReference type="Gene3D" id="2.40.30.170">
    <property type="match status" value="1"/>
</dbReference>
<accession>F7Y6F8</accession>
<evidence type="ECO:0000256" key="2">
    <source>
        <dbReference type="SAM" id="MobiDB-lite"/>
    </source>
</evidence>
<dbReference type="KEGG" id="mop:Mesop_0645"/>
<dbReference type="InterPro" id="IPR050739">
    <property type="entry name" value="MFP"/>
</dbReference>
<feature type="transmembrane region" description="Helical" evidence="3">
    <location>
        <begin position="90"/>
        <end position="107"/>
    </location>
</feature>
<dbReference type="InterPro" id="IPR058792">
    <property type="entry name" value="Beta-barrel_RND_2"/>
</dbReference>
<evidence type="ECO:0000256" key="3">
    <source>
        <dbReference type="SAM" id="Phobius"/>
    </source>
</evidence>
<evidence type="ECO:0000259" key="5">
    <source>
        <dbReference type="Pfam" id="PF25954"/>
    </source>
</evidence>
<organism evidence="6 7">
    <name type="scientific">Mesorhizobium opportunistum (strain LMG 24607 / HAMBI 3007 / WSM2075)</name>
    <dbReference type="NCBI Taxonomy" id="536019"/>
    <lineage>
        <taxon>Bacteria</taxon>
        <taxon>Pseudomonadati</taxon>
        <taxon>Pseudomonadota</taxon>
        <taxon>Alphaproteobacteria</taxon>
        <taxon>Hyphomicrobiales</taxon>
        <taxon>Phyllobacteriaceae</taxon>
        <taxon>Mesorhizobium</taxon>
    </lineage>
</organism>
<sequence>MAESTAPKKPAEGEPSTDRSRDQIIQLDSEREQRRANVVIENDELDAPVAPEPATLEAPAKEPQPRQAPAAVAPPAPAPTRPKRGLTRPILFGLLPVALVVGGYYYVTGGQVMTTDNAYIQAQSLGVSTDVSGTVQEIDVHENQTVKKGDVLYRLRPASFETALAAAQAQLGTVRNQVLTLQASYQQSLSLIEQAQADIPYYESAFQRQQDLLKTSTASKASFDSAQHDLVAARQKVSVAKAQAQATLAQLGGDANQPVEKNPFYLQAQSGVDDAQRNLADSVVKAPFDGVVTNVDALQVGKYLPASQPAFSLISQTDLWIEAEPKETELTYVRPGQTATISVDTYPGAVWHGRVASISPASSSSFSLLPAQNTTGNWVKVVQRIPMRVTVDDPQGKPPLRGGMSVVVGIDTGHARGLPDFVTDLIGRFGQKS</sequence>
<dbReference type="EMBL" id="CP002279">
    <property type="protein sequence ID" value="AEH85140.1"/>
    <property type="molecule type" value="Genomic_DNA"/>
</dbReference>
<dbReference type="SUPFAM" id="SSF111369">
    <property type="entry name" value="HlyD-like secretion proteins"/>
    <property type="match status" value="1"/>
</dbReference>
<dbReference type="GO" id="GO:0019898">
    <property type="term" value="C:extrinsic component of membrane"/>
    <property type="evidence" value="ECO:0007669"/>
    <property type="project" value="InterPro"/>
</dbReference>
<dbReference type="GO" id="GO:1990195">
    <property type="term" value="C:macrolide transmembrane transporter complex"/>
    <property type="evidence" value="ECO:0007669"/>
    <property type="project" value="InterPro"/>
</dbReference>
<dbReference type="InterPro" id="IPR030190">
    <property type="entry name" value="MacA_alpha-hairpin_sf"/>
</dbReference>
<dbReference type="Pfam" id="PF25954">
    <property type="entry name" value="Beta-barrel_RND_2"/>
    <property type="match status" value="1"/>
</dbReference>
<reference evidence="6 7" key="1">
    <citation type="submission" date="2010-10" db="EMBL/GenBank/DDBJ databases">
        <title>Complete sequence of Mesorhizobium opportunistum WSM2075.</title>
        <authorList>
            <consortium name="US DOE Joint Genome Institute"/>
            <person name="Lucas S."/>
            <person name="Copeland A."/>
            <person name="Lapidus A."/>
            <person name="Cheng J.-F."/>
            <person name="Bruce D."/>
            <person name="Goodwin L."/>
            <person name="Pitluck S."/>
            <person name="Chertkov O."/>
            <person name="Misra M."/>
            <person name="Detter J.C."/>
            <person name="Han C."/>
            <person name="Tapia R."/>
            <person name="Land M."/>
            <person name="Hauser L."/>
            <person name="Kyrpides N."/>
            <person name="Ovchinnikova G."/>
            <person name="Mavrommatis K.M."/>
            <person name="Tiwari R.P."/>
            <person name="Howieson J.G."/>
            <person name="O'Hara G.W."/>
            <person name="Nandasena K.G."/>
            <person name="Woyke T."/>
        </authorList>
    </citation>
    <scope>NUCLEOTIDE SEQUENCE [LARGE SCALE GENOMIC DNA]</scope>
    <source>
        <strain evidence="7">LMG 24607 / HAMBI 3007 / WSM2075</strain>
    </source>
</reference>
<dbReference type="InterPro" id="IPR058625">
    <property type="entry name" value="MdtA-like_BSH"/>
</dbReference>
<dbReference type="AlphaFoldDB" id="F7Y6F8"/>
<dbReference type="Proteomes" id="UP000001623">
    <property type="component" value="Chromosome"/>
</dbReference>
<feature type="domain" description="CusB-like beta-barrel" evidence="5">
    <location>
        <begin position="319"/>
        <end position="362"/>
    </location>
</feature>
<dbReference type="PANTHER" id="PTHR30386">
    <property type="entry name" value="MEMBRANE FUSION SUBUNIT OF EMRAB-TOLC MULTIDRUG EFFLUX PUMP"/>
    <property type="match status" value="1"/>
</dbReference>
<dbReference type="RefSeq" id="WP_013891884.1">
    <property type="nucleotide sequence ID" value="NC_015675.1"/>
</dbReference>
<dbReference type="eggNOG" id="COG1566">
    <property type="taxonomic scope" value="Bacteria"/>
</dbReference>
<dbReference type="Gene3D" id="2.40.50.100">
    <property type="match status" value="1"/>
</dbReference>
<keyword evidence="3" id="KW-0812">Transmembrane</keyword>
<evidence type="ECO:0000313" key="7">
    <source>
        <dbReference type="Proteomes" id="UP000001623"/>
    </source>
</evidence>
<feature type="domain" description="Multidrug resistance protein MdtA-like barrel-sandwich hybrid" evidence="4">
    <location>
        <begin position="127"/>
        <end position="314"/>
    </location>
</feature>
<keyword evidence="3" id="KW-0472">Membrane</keyword>
<dbReference type="GO" id="GO:1990961">
    <property type="term" value="P:xenobiotic detoxification by transmembrane export across the plasma membrane"/>
    <property type="evidence" value="ECO:0007669"/>
    <property type="project" value="InterPro"/>
</dbReference>
<dbReference type="Gene3D" id="6.10.140.1990">
    <property type="match status" value="1"/>
</dbReference>
<gene>
    <name evidence="6" type="ordered locus">Mesop_0645</name>
</gene>
<name>F7Y6F8_MESOW</name>
<dbReference type="PANTHER" id="PTHR30386:SF19">
    <property type="entry name" value="MULTIDRUG EXPORT PROTEIN EMRA-RELATED"/>
    <property type="match status" value="1"/>
</dbReference>
<dbReference type="HOGENOM" id="CLU_018816_15_1_5"/>
<keyword evidence="3" id="KW-1133">Transmembrane helix</keyword>
<evidence type="ECO:0000313" key="6">
    <source>
        <dbReference type="EMBL" id="AEH85140.1"/>
    </source>
</evidence>
<evidence type="ECO:0000256" key="1">
    <source>
        <dbReference type="ARBA" id="ARBA00004196"/>
    </source>
</evidence>
<dbReference type="Pfam" id="PF25917">
    <property type="entry name" value="BSH_RND"/>
    <property type="match status" value="1"/>
</dbReference>
<dbReference type="STRING" id="536019.Mesop_0645"/>
<protein>
    <submittedName>
        <fullName evidence="6">Secretion protein HlyD family protein</fullName>
    </submittedName>
</protein>
<feature type="compositionally biased region" description="Basic and acidic residues" evidence="2">
    <location>
        <begin position="9"/>
        <end position="35"/>
    </location>
</feature>
<feature type="region of interest" description="Disordered" evidence="2">
    <location>
        <begin position="1"/>
        <end position="84"/>
    </location>
</feature>